<dbReference type="SMART" id="SM00409">
    <property type="entry name" value="IG"/>
    <property type="match status" value="1"/>
</dbReference>
<dbReference type="Pfam" id="PF13927">
    <property type="entry name" value="Ig_3"/>
    <property type="match status" value="1"/>
</dbReference>
<dbReference type="InterPro" id="IPR007110">
    <property type="entry name" value="Ig-like_dom"/>
</dbReference>
<evidence type="ECO:0000259" key="2">
    <source>
        <dbReference type="PROSITE" id="PS50835"/>
    </source>
</evidence>
<keyword evidence="1" id="KW-0812">Transmembrane</keyword>
<dbReference type="SUPFAM" id="SSF48726">
    <property type="entry name" value="Immunoglobulin"/>
    <property type="match status" value="1"/>
</dbReference>
<name>C3XWR0_BRAFL</name>
<dbReference type="EMBL" id="GG666471">
    <property type="protein sequence ID" value="EEN67170.1"/>
    <property type="molecule type" value="Genomic_DNA"/>
</dbReference>
<dbReference type="SMART" id="SM00408">
    <property type="entry name" value="IGc2"/>
    <property type="match status" value="1"/>
</dbReference>
<dbReference type="PROSITE" id="PS50835">
    <property type="entry name" value="IG_LIKE"/>
    <property type="match status" value="1"/>
</dbReference>
<proteinExistence type="predicted"/>
<dbReference type="InterPro" id="IPR013783">
    <property type="entry name" value="Ig-like_fold"/>
</dbReference>
<dbReference type="InterPro" id="IPR003598">
    <property type="entry name" value="Ig_sub2"/>
</dbReference>
<gene>
    <name evidence="3" type="ORF">BRAFLDRAFT_125217</name>
</gene>
<reference evidence="3" key="1">
    <citation type="journal article" date="2008" name="Nature">
        <title>The amphioxus genome and the evolution of the chordate karyotype.</title>
        <authorList>
            <consortium name="US DOE Joint Genome Institute (JGI-PGF)"/>
            <person name="Putnam N.H."/>
            <person name="Butts T."/>
            <person name="Ferrier D.E.K."/>
            <person name="Furlong R.F."/>
            <person name="Hellsten U."/>
            <person name="Kawashima T."/>
            <person name="Robinson-Rechavi M."/>
            <person name="Shoguchi E."/>
            <person name="Terry A."/>
            <person name="Yu J.-K."/>
            <person name="Benito-Gutierrez E.L."/>
            <person name="Dubchak I."/>
            <person name="Garcia-Fernandez J."/>
            <person name="Gibson-Brown J.J."/>
            <person name="Grigoriev I.V."/>
            <person name="Horton A.C."/>
            <person name="de Jong P.J."/>
            <person name="Jurka J."/>
            <person name="Kapitonov V.V."/>
            <person name="Kohara Y."/>
            <person name="Kuroki Y."/>
            <person name="Lindquist E."/>
            <person name="Lucas S."/>
            <person name="Osoegawa K."/>
            <person name="Pennacchio L.A."/>
            <person name="Salamov A.A."/>
            <person name="Satou Y."/>
            <person name="Sauka-Spengler T."/>
            <person name="Schmutz J."/>
            <person name="Shin-I T."/>
            <person name="Toyoda A."/>
            <person name="Bronner-Fraser M."/>
            <person name="Fujiyama A."/>
            <person name="Holland L.Z."/>
            <person name="Holland P.W.H."/>
            <person name="Satoh N."/>
            <person name="Rokhsar D.S."/>
        </authorList>
    </citation>
    <scope>NUCLEOTIDE SEQUENCE [LARGE SCALE GENOMIC DNA]</scope>
    <source>
        <strain evidence="3">S238N-H82</strain>
        <tissue evidence="3">Testes</tissue>
    </source>
</reference>
<evidence type="ECO:0000256" key="1">
    <source>
        <dbReference type="SAM" id="Phobius"/>
    </source>
</evidence>
<dbReference type="AlphaFoldDB" id="C3XWR0"/>
<dbReference type="Gene3D" id="2.60.40.10">
    <property type="entry name" value="Immunoglobulins"/>
    <property type="match status" value="1"/>
</dbReference>
<feature type="domain" description="Ig-like" evidence="2">
    <location>
        <begin position="57"/>
        <end position="132"/>
    </location>
</feature>
<accession>C3XWR0</accession>
<dbReference type="InterPro" id="IPR003599">
    <property type="entry name" value="Ig_sub"/>
</dbReference>
<dbReference type="InParanoid" id="C3XWR0"/>
<dbReference type="CDD" id="cd00096">
    <property type="entry name" value="Ig"/>
    <property type="match status" value="1"/>
</dbReference>
<evidence type="ECO:0000313" key="3">
    <source>
        <dbReference type="EMBL" id="EEN67170.1"/>
    </source>
</evidence>
<protein>
    <recommendedName>
        <fullName evidence="2">Ig-like domain-containing protein</fullName>
    </recommendedName>
</protein>
<sequence length="181" mass="19737">MALGVMFCWGKDDLPTMHTAGWTGLLYLLCTTRFAACEVKQLDRCHYLASFPVDGEVDLPCDARLMLQYVPEAVIRWYKDENEVLDVPGRVSLDQQGNLNLQKLQADDSGVYACHVGFPGGAEVIWSEVVLSVGGNVAVESMLQVKGTLGSTRNMFIASAASCIIVTLGWGYIICHVCTGK</sequence>
<organism>
    <name type="scientific">Branchiostoma floridae</name>
    <name type="common">Florida lancelet</name>
    <name type="synonym">Amphioxus</name>
    <dbReference type="NCBI Taxonomy" id="7739"/>
    <lineage>
        <taxon>Eukaryota</taxon>
        <taxon>Metazoa</taxon>
        <taxon>Chordata</taxon>
        <taxon>Cephalochordata</taxon>
        <taxon>Leptocardii</taxon>
        <taxon>Amphioxiformes</taxon>
        <taxon>Branchiostomatidae</taxon>
        <taxon>Branchiostoma</taxon>
    </lineage>
</organism>
<keyword evidence="1" id="KW-0472">Membrane</keyword>
<keyword evidence="1" id="KW-1133">Transmembrane helix</keyword>
<dbReference type="InterPro" id="IPR036179">
    <property type="entry name" value="Ig-like_dom_sf"/>
</dbReference>
<feature type="transmembrane region" description="Helical" evidence="1">
    <location>
        <begin position="155"/>
        <end position="175"/>
    </location>
</feature>